<gene>
    <name evidence="3" type="ORF">B7P43_G02638</name>
</gene>
<dbReference type="EMBL" id="NEVH01004402">
    <property type="protein sequence ID" value="PNF39848.1"/>
    <property type="molecule type" value="Genomic_DNA"/>
</dbReference>
<dbReference type="AlphaFoldDB" id="A0A2J7RG98"/>
<dbReference type="GO" id="GO:0016491">
    <property type="term" value="F:oxidoreductase activity"/>
    <property type="evidence" value="ECO:0007669"/>
    <property type="project" value="InterPro"/>
</dbReference>
<keyword evidence="1" id="KW-1133">Transmembrane helix</keyword>
<dbReference type="InParanoid" id="A0A2J7RG98"/>
<evidence type="ECO:0000313" key="4">
    <source>
        <dbReference type="Proteomes" id="UP000235965"/>
    </source>
</evidence>
<reference evidence="3 4" key="1">
    <citation type="submission" date="2017-12" db="EMBL/GenBank/DDBJ databases">
        <title>Hemimetabolous genomes reveal molecular basis of termite eusociality.</title>
        <authorList>
            <person name="Harrison M.C."/>
            <person name="Jongepier E."/>
            <person name="Robertson H.M."/>
            <person name="Arning N."/>
            <person name="Bitard-Feildel T."/>
            <person name="Chao H."/>
            <person name="Childers C.P."/>
            <person name="Dinh H."/>
            <person name="Doddapaneni H."/>
            <person name="Dugan S."/>
            <person name="Gowin J."/>
            <person name="Greiner C."/>
            <person name="Han Y."/>
            <person name="Hu H."/>
            <person name="Hughes D.S.T."/>
            <person name="Huylmans A.-K."/>
            <person name="Kemena C."/>
            <person name="Kremer L.P.M."/>
            <person name="Lee S.L."/>
            <person name="Lopez-Ezquerra A."/>
            <person name="Mallet L."/>
            <person name="Monroy-Kuhn J.M."/>
            <person name="Moser A."/>
            <person name="Murali S.C."/>
            <person name="Muzny D.M."/>
            <person name="Otani S."/>
            <person name="Piulachs M.-D."/>
            <person name="Poelchau M."/>
            <person name="Qu J."/>
            <person name="Schaub F."/>
            <person name="Wada-Katsumata A."/>
            <person name="Worley K.C."/>
            <person name="Xie Q."/>
            <person name="Ylla G."/>
            <person name="Poulsen M."/>
            <person name="Gibbs R.A."/>
            <person name="Schal C."/>
            <person name="Richards S."/>
            <person name="Belles X."/>
            <person name="Korb J."/>
            <person name="Bornberg-Bauer E."/>
        </authorList>
    </citation>
    <scope>NUCLEOTIDE SEQUENCE [LARGE SCALE GENOMIC DNA]</scope>
    <source>
        <tissue evidence="3">Whole body</tissue>
    </source>
</reference>
<evidence type="ECO:0000259" key="2">
    <source>
        <dbReference type="Pfam" id="PF09995"/>
    </source>
</evidence>
<proteinExistence type="predicted"/>
<dbReference type="Proteomes" id="UP000235965">
    <property type="component" value="Unassembled WGS sequence"/>
</dbReference>
<dbReference type="InterPro" id="IPR018713">
    <property type="entry name" value="MPAB/Lcp_cat_dom"/>
</dbReference>
<dbReference type="OrthoDB" id="6361347at2759"/>
<comment type="caution">
    <text evidence="3">The sequence shown here is derived from an EMBL/GenBank/DDBJ whole genome shotgun (WGS) entry which is preliminary data.</text>
</comment>
<feature type="transmembrane region" description="Helical" evidence="1">
    <location>
        <begin position="6"/>
        <end position="29"/>
    </location>
</feature>
<protein>
    <recommendedName>
        <fullName evidence="2">ER-bound oxygenase mpaB/mpaB'/Rubber oxygenase catalytic domain-containing protein</fullName>
    </recommendedName>
</protein>
<dbReference type="STRING" id="105785.A0A2J7RG98"/>
<dbReference type="PANTHER" id="PTHR37159">
    <property type="entry name" value="GH11867P"/>
    <property type="match status" value="1"/>
</dbReference>
<evidence type="ECO:0000313" key="3">
    <source>
        <dbReference type="EMBL" id="PNF39848.1"/>
    </source>
</evidence>
<dbReference type="PANTHER" id="PTHR37159:SF1">
    <property type="entry name" value="GH11867P"/>
    <property type="match status" value="1"/>
</dbReference>
<keyword evidence="1" id="KW-0472">Membrane</keyword>
<keyword evidence="4" id="KW-1185">Reference proteome</keyword>
<evidence type="ECO:0000256" key="1">
    <source>
        <dbReference type="SAM" id="Phobius"/>
    </source>
</evidence>
<dbReference type="Pfam" id="PF09995">
    <property type="entry name" value="MPAB_Lcp_cat"/>
    <property type="match status" value="1"/>
</dbReference>
<feature type="non-terminal residue" evidence="3">
    <location>
        <position position="1"/>
    </location>
</feature>
<organism evidence="3 4">
    <name type="scientific">Cryptotermes secundus</name>
    <dbReference type="NCBI Taxonomy" id="105785"/>
    <lineage>
        <taxon>Eukaryota</taxon>
        <taxon>Metazoa</taxon>
        <taxon>Ecdysozoa</taxon>
        <taxon>Arthropoda</taxon>
        <taxon>Hexapoda</taxon>
        <taxon>Insecta</taxon>
        <taxon>Pterygota</taxon>
        <taxon>Neoptera</taxon>
        <taxon>Polyneoptera</taxon>
        <taxon>Dictyoptera</taxon>
        <taxon>Blattodea</taxon>
        <taxon>Blattoidea</taxon>
        <taxon>Termitoidae</taxon>
        <taxon>Kalotermitidae</taxon>
        <taxon>Cryptotermitinae</taxon>
        <taxon>Cryptotermes</taxon>
    </lineage>
</organism>
<feature type="domain" description="ER-bound oxygenase mpaB/mpaB'/Rubber oxygenase catalytic" evidence="2">
    <location>
        <begin position="6"/>
        <end position="200"/>
    </location>
</feature>
<accession>A0A2J7RG98</accession>
<name>A0A2J7RG98_9NEOP</name>
<keyword evidence="1" id="KW-0812">Transmembrane</keyword>
<sequence>GQQYFHNNYFALFVAKLCGLLTILAIPSIQRVLRLTRQSSEPLTAFRRYVATLTHMLEWYEGDLLEPTSRAHMSLLGVRARHCTAARKARKAGLGSISQLDMAMTQFGFMGFGLLASEKLGLIGSPEEQEGFVHFWRTVGHLLGIEDRFNICRCNLRETRQLCQAMLEQVFVPALRKPSEGFDQMSRSLIQGMWSMVPFLDYDAFLSFTMRLAGVETTESKNKSPQSFHSRALLAYQIFVHEVVLRNWFLGSIWRPILNFGMWLSVFLTQRLPILAYIQYGKRNVY</sequence>